<evidence type="ECO:0000256" key="2">
    <source>
        <dbReference type="ARBA" id="ARBA00022737"/>
    </source>
</evidence>
<feature type="region of interest" description="Disordered" evidence="3">
    <location>
        <begin position="474"/>
        <end position="564"/>
    </location>
</feature>
<keyword evidence="1" id="KW-0880">Kelch repeat</keyword>
<dbReference type="SUPFAM" id="SSF117281">
    <property type="entry name" value="Kelch motif"/>
    <property type="match status" value="1"/>
</dbReference>
<keyword evidence="4" id="KW-0812">Transmembrane</keyword>
<evidence type="ECO:0000313" key="7">
    <source>
        <dbReference type="Proteomes" id="UP000267251"/>
    </source>
</evidence>
<feature type="chain" id="PRO_5020611734" description="Galactose oxidase" evidence="5">
    <location>
        <begin position="29"/>
        <end position="599"/>
    </location>
</feature>
<organism evidence="6 7">
    <name type="scientific">Piptocephalis cylindrospora</name>
    <dbReference type="NCBI Taxonomy" id="1907219"/>
    <lineage>
        <taxon>Eukaryota</taxon>
        <taxon>Fungi</taxon>
        <taxon>Fungi incertae sedis</taxon>
        <taxon>Zoopagomycota</taxon>
        <taxon>Zoopagomycotina</taxon>
        <taxon>Zoopagomycetes</taxon>
        <taxon>Zoopagales</taxon>
        <taxon>Piptocephalidaceae</taxon>
        <taxon>Piptocephalis</taxon>
    </lineage>
</organism>
<feature type="transmembrane region" description="Helical" evidence="4">
    <location>
        <begin position="389"/>
        <end position="411"/>
    </location>
</feature>
<evidence type="ECO:0000256" key="4">
    <source>
        <dbReference type="SAM" id="Phobius"/>
    </source>
</evidence>
<keyword evidence="2" id="KW-0677">Repeat</keyword>
<gene>
    <name evidence="6" type="ORF">BJ684DRAFT_17315</name>
</gene>
<evidence type="ECO:0000313" key="6">
    <source>
        <dbReference type="EMBL" id="RKP12172.1"/>
    </source>
</evidence>
<dbReference type="InterPro" id="IPR015915">
    <property type="entry name" value="Kelch-typ_b-propeller"/>
</dbReference>
<feature type="region of interest" description="Disordered" evidence="3">
    <location>
        <begin position="419"/>
        <end position="445"/>
    </location>
</feature>
<dbReference type="EMBL" id="KZ988449">
    <property type="protein sequence ID" value="RKP12172.1"/>
    <property type="molecule type" value="Genomic_DNA"/>
</dbReference>
<dbReference type="Pfam" id="PF24681">
    <property type="entry name" value="Kelch_KLHDC2_KLHL20_DRC7"/>
    <property type="match status" value="1"/>
</dbReference>
<keyword evidence="7" id="KW-1185">Reference proteome</keyword>
<keyword evidence="5" id="KW-0732">Signal</keyword>
<evidence type="ECO:0000256" key="5">
    <source>
        <dbReference type="SAM" id="SignalP"/>
    </source>
</evidence>
<dbReference type="Gene3D" id="2.120.10.80">
    <property type="entry name" value="Kelch-type beta propeller"/>
    <property type="match status" value="1"/>
</dbReference>
<dbReference type="OrthoDB" id="432528at2759"/>
<accession>A0A4P9Y0Z6</accession>
<dbReference type="Proteomes" id="UP000267251">
    <property type="component" value="Unassembled WGS sequence"/>
</dbReference>
<keyword evidence="4" id="KW-0472">Membrane</keyword>
<name>A0A4P9Y0Z6_9FUNG</name>
<proteinExistence type="predicted"/>
<evidence type="ECO:0000256" key="1">
    <source>
        <dbReference type="ARBA" id="ARBA00022441"/>
    </source>
</evidence>
<keyword evidence="4" id="KW-1133">Transmembrane helix</keyword>
<evidence type="ECO:0000256" key="3">
    <source>
        <dbReference type="SAM" id="MobiDB-lite"/>
    </source>
</evidence>
<sequence length="599" mass="64976">MGPSSIIGRQHWIVPILLLSLLPGLVLSQSTSPPSPLTSRYGHTPALFHAAGFNVIIGGIQPDMTPSAPTVFPLVKATGTDDGSLSLSPPNITDYYVSFPPSSTASSNTPWIIGAASMTREERTLVYGGIHLPDRSSHGISYLTTSGWQTVNATGALSRSEHSLSPLPSPSTSAFLVGGCDGEAVDCVNASRIHQDLSQVDFYSGDTTSLTSPPHGWYQHTASIVPSGELVILGGVRTGGYLESFGIIQVYNISQGTWGDRMISGAIPTPRRDHAAVVYRDSIVVTGGASLDLSTRYSDTLLLNTTTWTWETLTFNQTLAGRRGHSAQMISPTVMLLSFGDFGSNDPGGAGSWVAIDLDSRTVLPRIDNVFIAQVTERRHKKRLGPGDIALIVVFSVVGLVAIALITWWWARREVRPDVGYSSSSRDQRPYTPDSPPSRDGGVGEWTVIRGRAPTTTLPRRFWLALSSPFRSQGLEQPEMEDRVTKGVFNPRSQQTSAYITRPYRPQEPPSPVSSSSTAISRAGDRAPLPSEHEGEWFSVNGQTDPSKRGSHQSGDSVPFDQIEGTYEDLLRSRAFHSYLSLSDPQPGQVYQERQEDRV</sequence>
<dbReference type="PANTHER" id="PTHR46093:SF18">
    <property type="entry name" value="FIBRONECTIN TYPE-III DOMAIN-CONTAINING PROTEIN"/>
    <property type="match status" value="1"/>
</dbReference>
<reference evidence="7" key="1">
    <citation type="journal article" date="2018" name="Nat. Microbiol.">
        <title>Leveraging single-cell genomics to expand the fungal tree of life.</title>
        <authorList>
            <person name="Ahrendt S.R."/>
            <person name="Quandt C.A."/>
            <person name="Ciobanu D."/>
            <person name="Clum A."/>
            <person name="Salamov A."/>
            <person name="Andreopoulos B."/>
            <person name="Cheng J.F."/>
            <person name="Woyke T."/>
            <person name="Pelin A."/>
            <person name="Henrissat B."/>
            <person name="Reynolds N.K."/>
            <person name="Benny G.L."/>
            <person name="Smith M.E."/>
            <person name="James T.Y."/>
            <person name="Grigoriev I.V."/>
        </authorList>
    </citation>
    <scope>NUCLEOTIDE SEQUENCE [LARGE SCALE GENOMIC DNA]</scope>
</reference>
<dbReference type="PANTHER" id="PTHR46093">
    <property type="entry name" value="ACYL-COA-BINDING DOMAIN-CONTAINING PROTEIN 5"/>
    <property type="match status" value="1"/>
</dbReference>
<feature type="signal peptide" evidence="5">
    <location>
        <begin position="1"/>
        <end position="28"/>
    </location>
</feature>
<protein>
    <recommendedName>
        <fullName evidence="8">Galactose oxidase</fullName>
    </recommendedName>
</protein>
<dbReference type="AlphaFoldDB" id="A0A4P9Y0Z6"/>
<evidence type="ECO:0008006" key="8">
    <source>
        <dbReference type="Google" id="ProtNLM"/>
    </source>
</evidence>